<dbReference type="EMBL" id="CP071091">
    <property type="protein sequence ID" value="QSQ17579.1"/>
    <property type="molecule type" value="Genomic_DNA"/>
</dbReference>
<evidence type="ECO:0008006" key="3">
    <source>
        <dbReference type="Google" id="ProtNLM"/>
    </source>
</evidence>
<dbReference type="Proteomes" id="UP000663090">
    <property type="component" value="Chromosome"/>
</dbReference>
<keyword evidence="2" id="KW-1185">Reference proteome</keyword>
<reference evidence="1 2" key="1">
    <citation type="submission" date="2021-02" db="EMBL/GenBank/DDBJ databases">
        <title>De Novo genome assembly of isolated myxobacteria.</title>
        <authorList>
            <person name="Stevens D.C."/>
        </authorList>
    </citation>
    <scope>NUCLEOTIDE SEQUENCE [LARGE SCALE GENOMIC DNA]</scope>
    <source>
        <strain evidence="1 2">SCHIC003</strain>
    </source>
</reference>
<gene>
    <name evidence="1" type="ORF">JY572_16725</name>
</gene>
<proteinExistence type="predicted"/>
<dbReference type="RefSeq" id="WP_206719198.1">
    <property type="nucleotide sequence ID" value="NZ_CP071091.1"/>
</dbReference>
<name>A0ABX7NFJ5_9BACT</name>
<protein>
    <recommendedName>
        <fullName evidence="3">Lipoprotein</fullName>
    </recommendedName>
</protein>
<organism evidence="1 2">
    <name type="scientific">Myxococcus landrumensis</name>
    <dbReference type="NCBI Taxonomy" id="2813577"/>
    <lineage>
        <taxon>Bacteria</taxon>
        <taxon>Pseudomonadati</taxon>
        <taxon>Myxococcota</taxon>
        <taxon>Myxococcia</taxon>
        <taxon>Myxococcales</taxon>
        <taxon>Cystobacterineae</taxon>
        <taxon>Myxococcaceae</taxon>
        <taxon>Myxococcus</taxon>
    </lineage>
</organism>
<sequence length="74" mass="8310">MTVDFSSVVKAPGGDFYIVDKSNQGKLHRLTKNKTWATAPRLPNPDAPLYDISMTGEGDFWIVGRGRVYHYPEP</sequence>
<accession>A0ABX7NFJ5</accession>
<evidence type="ECO:0000313" key="2">
    <source>
        <dbReference type="Proteomes" id="UP000663090"/>
    </source>
</evidence>
<evidence type="ECO:0000313" key="1">
    <source>
        <dbReference type="EMBL" id="QSQ17579.1"/>
    </source>
</evidence>